<dbReference type="OrthoDB" id="937291at2759"/>
<evidence type="ECO:0000259" key="9">
    <source>
        <dbReference type="Pfam" id="PF21269"/>
    </source>
</evidence>
<comment type="subunit">
    <text evidence="2">Homodimer.</text>
</comment>
<dbReference type="eggNOG" id="KOG0853">
    <property type="taxonomic scope" value="Eukaryota"/>
</dbReference>
<evidence type="ECO:0000256" key="6">
    <source>
        <dbReference type="ARBA" id="ARBA00023277"/>
    </source>
</evidence>
<organism evidence="10 11">
    <name type="scientific">Dactylellina haptotyla (strain CBS 200.50)</name>
    <name type="common">Nematode-trapping fungus</name>
    <name type="synonym">Monacrosporium haptotylum</name>
    <dbReference type="NCBI Taxonomy" id="1284197"/>
    <lineage>
        <taxon>Eukaryota</taxon>
        <taxon>Fungi</taxon>
        <taxon>Dikarya</taxon>
        <taxon>Ascomycota</taxon>
        <taxon>Pezizomycotina</taxon>
        <taxon>Orbiliomycetes</taxon>
        <taxon>Orbiliales</taxon>
        <taxon>Orbiliaceae</taxon>
        <taxon>Dactylellina</taxon>
    </lineage>
</organism>
<sequence>MSEPAAAAQGAATAAADALTPPRRNSRRASQDDHHDFTSRAPEGAAYRRRTSIMEDKERWVGTALTPMYVGIAALVIDNLLEIGLSIHDGTYSTDFSVETYDVTAETTPEEVSNMLIKYVVQQLTTFAREHSVKFVGAGITEGAEYHCPTLCHIIWKELDIVPIVFHVHITLDPDHASANSTYTPPAAGVEIRSVDEQADSAVRKSLMYFGPNHNPRLTIGYRNQVEVDGDGKIHLVSLKQFQETVRETTWRCVEKYAKEIKDKKIKIAFFNSTPQGGGVALMRHAMMRFYKLLGIDVRWYVPKPNPAVFRITKNNHNILQGVNDPSVGFNADHQAQMDQWITYNAERYWLKEGGPLSKTGADVIIIDDPQMPGLIPLIKKVRPEVPVIYRSHIEIRGDLVLNKNTAQNDVWQYLWDRIQKADVFISHPVNKFVPGNVPSDRVGLMGAATDWLDGLSKNLRDWDLRYYFHNFRTLCSENRMYKLQYPARNYIVQVARFDPSKGIPTVIESYVKLRKKMDNILPISKIPQLLICGHGAIDDPDASIIYDEVLNILERPENQPYVTDIIVMRIPPSDQLLNALLSCAKVALQLSTREGFEVKVSECLHKGIPIIASKAGGIPLQVQHEKSGYLVEPGDSDAVARHLFDLWRDKDLYERMSKFARENVSDEVGTVGNSLAFMYMAAKMGKGGAVLKPNGKFINDMLRDDCNEPYQEGEPRLPRGGLAVIGGAATST</sequence>
<keyword evidence="6" id="KW-0119">Carbohydrate metabolism</keyword>
<dbReference type="Pfam" id="PF00534">
    <property type="entry name" value="Glycos_transf_1"/>
    <property type="match status" value="1"/>
</dbReference>
<evidence type="ECO:0000256" key="3">
    <source>
        <dbReference type="ARBA" id="ARBA00022526"/>
    </source>
</evidence>
<dbReference type="Gene3D" id="3.40.50.2000">
    <property type="entry name" value="Glycogen Phosphorylase B"/>
    <property type="match status" value="2"/>
</dbReference>
<dbReference type="EMBL" id="AQGS01000016">
    <property type="protein sequence ID" value="EPS45415.1"/>
    <property type="molecule type" value="Genomic_DNA"/>
</dbReference>
<feature type="domain" description="Trehalose synthase N-terminal" evidence="9">
    <location>
        <begin position="271"/>
        <end position="433"/>
    </location>
</feature>
<accession>S8AR31</accession>
<dbReference type="HOGENOM" id="CLU_011001_2_0_1"/>
<dbReference type="PANTHER" id="PTHR47779">
    <property type="entry name" value="SYNTHASE (CCG-9), PUTATIVE (AFU_ORTHOLOGUE AFUA_3G12100)-RELATED"/>
    <property type="match status" value="1"/>
</dbReference>
<dbReference type="STRING" id="1284197.S8AR31"/>
<dbReference type="Proteomes" id="UP000015100">
    <property type="component" value="Unassembled WGS sequence"/>
</dbReference>
<dbReference type="PANTHER" id="PTHR47779:SF1">
    <property type="entry name" value="SYNTHASE (CCG-9), PUTATIVE (AFU_ORTHOLOGUE AFUA_3G12100)-RELATED"/>
    <property type="match status" value="1"/>
</dbReference>
<keyword evidence="4" id="KW-0328">Glycosyltransferase</keyword>
<dbReference type="GO" id="GO:0016757">
    <property type="term" value="F:glycosyltransferase activity"/>
    <property type="evidence" value="ECO:0007669"/>
    <property type="project" value="UniProtKB-KW"/>
</dbReference>
<evidence type="ECO:0000256" key="5">
    <source>
        <dbReference type="ARBA" id="ARBA00022679"/>
    </source>
</evidence>
<keyword evidence="11" id="KW-1185">Reference proteome</keyword>
<keyword evidence="3" id="KW-0313">Glucose metabolism</keyword>
<reference evidence="10 11" key="1">
    <citation type="journal article" date="2013" name="PLoS Genet.">
        <title>Genomic mechanisms accounting for the adaptation to parasitism in nematode-trapping fungi.</title>
        <authorList>
            <person name="Meerupati T."/>
            <person name="Andersson K.M."/>
            <person name="Friman E."/>
            <person name="Kumar D."/>
            <person name="Tunlid A."/>
            <person name="Ahren D."/>
        </authorList>
    </citation>
    <scope>NUCLEOTIDE SEQUENCE [LARGE SCALE GENOMIC DNA]</scope>
    <source>
        <strain evidence="10 11">CBS 200.50</strain>
    </source>
</reference>
<evidence type="ECO:0000256" key="4">
    <source>
        <dbReference type="ARBA" id="ARBA00022676"/>
    </source>
</evidence>
<proteinExistence type="inferred from homology"/>
<keyword evidence="5" id="KW-0808">Transferase</keyword>
<name>S8AR31_DACHA</name>
<dbReference type="SUPFAM" id="SSF53756">
    <property type="entry name" value="UDP-Glycosyltransferase/glycogen phosphorylase"/>
    <property type="match status" value="1"/>
</dbReference>
<evidence type="ECO:0000313" key="11">
    <source>
        <dbReference type="Proteomes" id="UP000015100"/>
    </source>
</evidence>
<dbReference type="InterPro" id="IPR052078">
    <property type="entry name" value="Trehalose_Metab_GTase"/>
</dbReference>
<gene>
    <name evidence="10" type="ORF">H072_590</name>
</gene>
<dbReference type="Pfam" id="PF21269">
    <property type="entry name" value="TreT_GT1"/>
    <property type="match status" value="1"/>
</dbReference>
<comment type="similarity">
    <text evidence="1">Belongs to the glycosyltransferase group 1 family. Glycosyltransferase 4 subfamily.</text>
</comment>
<evidence type="ECO:0000256" key="1">
    <source>
        <dbReference type="ARBA" id="ARBA00009481"/>
    </source>
</evidence>
<evidence type="ECO:0000259" key="8">
    <source>
        <dbReference type="Pfam" id="PF00534"/>
    </source>
</evidence>
<feature type="region of interest" description="Disordered" evidence="7">
    <location>
        <begin position="1"/>
        <end position="44"/>
    </location>
</feature>
<feature type="compositionally biased region" description="Basic and acidic residues" evidence="7">
    <location>
        <begin position="29"/>
        <end position="38"/>
    </location>
</feature>
<evidence type="ECO:0000313" key="10">
    <source>
        <dbReference type="EMBL" id="EPS45415.1"/>
    </source>
</evidence>
<evidence type="ECO:0000256" key="7">
    <source>
        <dbReference type="SAM" id="MobiDB-lite"/>
    </source>
</evidence>
<dbReference type="AlphaFoldDB" id="S8AR31"/>
<evidence type="ECO:0000256" key="2">
    <source>
        <dbReference type="ARBA" id="ARBA00011738"/>
    </source>
</evidence>
<comment type="caution">
    <text evidence="10">The sequence shown here is derived from an EMBL/GenBank/DDBJ whole genome shotgun (WGS) entry which is preliminary data.</text>
</comment>
<dbReference type="GO" id="GO:0006006">
    <property type="term" value="P:glucose metabolic process"/>
    <property type="evidence" value="ECO:0007669"/>
    <property type="project" value="UniProtKB-KW"/>
</dbReference>
<dbReference type="OMA" id="NAAAWMY"/>
<dbReference type="InterPro" id="IPR001296">
    <property type="entry name" value="Glyco_trans_1"/>
</dbReference>
<feature type="compositionally biased region" description="Low complexity" evidence="7">
    <location>
        <begin position="1"/>
        <end position="18"/>
    </location>
</feature>
<feature type="domain" description="Glycosyl transferase family 1" evidence="8">
    <location>
        <begin position="488"/>
        <end position="663"/>
    </location>
</feature>
<dbReference type="InterPro" id="IPR049438">
    <property type="entry name" value="TreT_GT1"/>
</dbReference>
<reference evidence="11" key="2">
    <citation type="submission" date="2013-04" db="EMBL/GenBank/DDBJ databases">
        <title>Genomic mechanisms accounting for the adaptation to parasitism in nematode-trapping fungi.</title>
        <authorList>
            <person name="Ahren D.G."/>
        </authorList>
    </citation>
    <scope>NUCLEOTIDE SEQUENCE [LARGE SCALE GENOMIC DNA]</scope>
    <source>
        <strain evidence="11">CBS 200.50</strain>
    </source>
</reference>
<protein>
    <submittedName>
        <fullName evidence="10">Uncharacterized protein</fullName>
    </submittedName>
</protein>